<dbReference type="SMART" id="SM00320">
    <property type="entry name" value="WD40"/>
    <property type="match status" value="4"/>
</dbReference>
<keyword evidence="3 7" id="KW-0853">WD repeat</keyword>
<comment type="similarity">
    <text evidence="6">Belongs to the WD repeat UTP18 family.</text>
</comment>
<keyword evidence="2" id="KW-0698">rRNA processing</keyword>
<evidence type="ECO:0000256" key="5">
    <source>
        <dbReference type="ARBA" id="ARBA00023242"/>
    </source>
</evidence>
<dbReference type="GO" id="GO:0006364">
    <property type="term" value="P:rRNA processing"/>
    <property type="evidence" value="ECO:0007669"/>
    <property type="project" value="UniProtKB-KW"/>
</dbReference>
<evidence type="ECO:0000256" key="4">
    <source>
        <dbReference type="ARBA" id="ARBA00022737"/>
    </source>
</evidence>
<dbReference type="PANTHER" id="PTHR18359:SF0">
    <property type="entry name" value="U3 SMALL NUCLEOLAR RNA-ASSOCIATED PROTEIN 18 HOMOLOG"/>
    <property type="match status" value="1"/>
</dbReference>
<evidence type="ECO:0000256" key="1">
    <source>
        <dbReference type="ARBA" id="ARBA00004604"/>
    </source>
</evidence>
<sequence>MSKVKQNRKRKHEPKTTEDVEFEIDVPKVKFRPFDEQAQAEEEHLSHILFGGATSFLQCLEEAEQEAGPSQSNTDSGVGEDDSDENENVRKPAWTDEDDDGIDVGQALESQRRKLPSGGINSRDNKYSNLLKHKFQAAVGNPKWASLNKRKRSESDSDDEILQSCGFISKTTKSHIPPSVLEFKKVKDLNCETYTEGPTINSIEFHLSSSVALVAGNGAIATLFAVDGRRNNKLHSIAFQHYPILCAKFLQNGNEALLGSRHSHIFSYDLLAAKPVRYTLPQGLTQCKNFVVSPDSQFVAIAGKWGEVHLLSTDSKERVAMLKQDSEVTALTFNPSGNLLFGHSDTGEITAWDMKMRRVKHKFIDEGCLQGTTLSISSSNQFLAAGSAQGVVNLYGMEDVLKTNIPKPRKSILNLTTSIKDLKFNSSSEILGFCSAEIQNSVKLFHLGSGTVFSNFPNFDTKMGHINALNFSPSSGFLAFGNRKSVVSLYRLKHFKNY</sequence>
<proteinExistence type="inferred from homology"/>
<evidence type="ECO:0000256" key="3">
    <source>
        <dbReference type="ARBA" id="ARBA00022574"/>
    </source>
</evidence>
<feature type="region of interest" description="Disordered" evidence="8">
    <location>
        <begin position="60"/>
        <end position="101"/>
    </location>
</feature>
<keyword evidence="4" id="KW-0677">Repeat</keyword>
<feature type="compositionally biased region" description="Basic residues" evidence="8">
    <location>
        <begin position="1"/>
        <end position="13"/>
    </location>
</feature>
<gene>
    <name evidence="9" type="ORF">PSYICH_LOCUS2708</name>
</gene>
<reference evidence="9" key="1">
    <citation type="submission" date="2022-01" db="EMBL/GenBank/DDBJ databases">
        <authorList>
            <person name="King R."/>
        </authorList>
    </citation>
    <scope>NUCLEOTIDE SEQUENCE</scope>
</reference>
<dbReference type="Proteomes" id="UP001153636">
    <property type="component" value="Chromosome 11"/>
</dbReference>
<dbReference type="InterPro" id="IPR015943">
    <property type="entry name" value="WD40/YVTN_repeat-like_dom_sf"/>
</dbReference>
<dbReference type="EMBL" id="OV651823">
    <property type="protein sequence ID" value="CAH1101516.1"/>
    <property type="molecule type" value="Genomic_DNA"/>
</dbReference>
<dbReference type="Gene3D" id="2.130.10.10">
    <property type="entry name" value="YVTN repeat-like/Quinoprotein amine dehydrogenase"/>
    <property type="match status" value="1"/>
</dbReference>
<dbReference type="GO" id="GO:0034388">
    <property type="term" value="C:Pwp2p-containing subcomplex of 90S preribosome"/>
    <property type="evidence" value="ECO:0007669"/>
    <property type="project" value="TreeGrafter"/>
</dbReference>
<dbReference type="InterPro" id="IPR036322">
    <property type="entry name" value="WD40_repeat_dom_sf"/>
</dbReference>
<dbReference type="AlphaFoldDB" id="A0A9P0CNX1"/>
<dbReference type="PANTHER" id="PTHR18359">
    <property type="entry name" value="WD-REPEAT PROTEIN-RELATED"/>
    <property type="match status" value="1"/>
</dbReference>
<evidence type="ECO:0000256" key="2">
    <source>
        <dbReference type="ARBA" id="ARBA00022552"/>
    </source>
</evidence>
<feature type="region of interest" description="Disordered" evidence="8">
    <location>
        <begin position="1"/>
        <end position="28"/>
    </location>
</feature>
<keyword evidence="5" id="KW-0539">Nucleus</keyword>
<evidence type="ECO:0000313" key="10">
    <source>
        <dbReference type="Proteomes" id="UP001153636"/>
    </source>
</evidence>
<evidence type="ECO:0000256" key="7">
    <source>
        <dbReference type="PROSITE-ProRule" id="PRU00221"/>
    </source>
</evidence>
<evidence type="ECO:0008006" key="11">
    <source>
        <dbReference type="Google" id="ProtNLM"/>
    </source>
</evidence>
<name>A0A9P0CNX1_9CUCU</name>
<organism evidence="9 10">
    <name type="scientific">Psylliodes chrysocephalus</name>
    <dbReference type="NCBI Taxonomy" id="3402493"/>
    <lineage>
        <taxon>Eukaryota</taxon>
        <taxon>Metazoa</taxon>
        <taxon>Ecdysozoa</taxon>
        <taxon>Arthropoda</taxon>
        <taxon>Hexapoda</taxon>
        <taxon>Insecta</taxon>
        <taxon>Pterygota</taxon>
        <taxon>Neoptera</taxon>
        <taxon>Endopterygota</taxon>
        <taxon>Coleoptera</taxon>
        <taxon>Polyphaga</taxon>
        <taxon>Cucujiformia</taxon>
        <taxon>Chrysomeloidea</taxon>
        <taxon>Chrysomelidae</taxon>
        <taxon>Galerucinae</taxon>
        <taxon>Alticini</taxon>
        <taxon>Psylliodes</taxon>
    </lineage>
</organism>
<dbReference type="SUPFAM" id="SSF50978">
    <property type="entry name" value="WD40 repeat-like"/>
    <property type="match status" value="1"/>
</dbReference>
<dbReference type="GO" id="GO:0032040">
    <property type="term" value="C:small-subunit processome"/>
    <property type="evidence" value="ECO:0007669"/>
    <property type="project" value="TreeGrafter"/>
</dbReference>
<accession>A0A9P0CNX1</accession>
<protein>
    <recommendedName>
        <fullName evidence="11">U3 small nucleolar RNA-associated protein 18-like protein</fullName>
    </recommendedName>
</protein>
<evidence type="ECO:0000313" key="9">
    <source>
        <dbReference type="EMBL" id="CAH1101516.1"/>
    </source>
</evidence>
<comment type="subcellular location">
    <subcellularLocation>
        <location evidence="1">Nucleus</location>
        <location evidence="1">Nucleolus</location>
    </subcellularLocation>
</comment>
<dbReference type="PROSITE" id="PS50082">
    <property type="entry name" value="WD_REPEATS_2"/>
    <property type="match status" value="1"/>
</dbReference>
<feature type="repeat" description="WD" evidence="7">
    <location>
        <begin position="321"/>
        <end position="362"/>
    </location>
</feature>
<keyword evidence="10" id="KW-1185">Reference proteome</keyword>
<dbReference type="InterPro" id="IPR045161">
    <property type="entry name" value="Utp18"/>
</dbReference>
<evidence type="ECO:0000256" key="6">
    <source>
        <dbReference type="ARBA" id="ARBA00025767"/>
    </source>
</evidence>
<dbReference type="OrthoDB" id="1935146at2759"/>
<evidence type="ECO:0000256" key="8">
    <source>
        <dbReference type="SAM" id="MobiDB-lite"/>
    </source>
</evidence>
<dbReference type="InterPro" id="IPR001680">
    <property type="entry name" value="WD40_rpt"/>
</dbReference>